<feature type="domain" description="INO80 complex subunit B-like conserved region" evidence="2">
    <location>
        <begin position="447"/>
        <end position="532"/>
    </location>
</feature>
<feature type="compositionally biased region" description="Basic residues" evidence="1">
    <location>
        <begin position="17"/>
        <end position="27"/>
    </location>
</feature>
<comment type="caution">
    <text evidence="3">The sequence shown here is derived from an EMBL/GenBank/DDBJ whole genome shotgun (WGS) entry which is preliminary data.</text>
</comment>
<dbReference type="InterPro" id="IPR029523">
    <property type="entry name" value="INO80B/Ies2"/>
</dbReference>
<feature type="compositionally biased region" description="Basic and acidic residues" evidence="1">
    <location>
        <begin position="388"/>
        <end position="401"/>
    </location>
</feature>
<feature type="region of interest" description="Disordered" evidence="1">
    <location>
        <begin position="1"/>
        <end position="305"/>
    </location>
</feature>
<feature type="compositionally biased region" description="Basic and acidic residues" evidence="1">
    <location>
        <begin position="483"/>
        <end position="499"/>
    </location>
</feature>
<feature type="compositionally biased region" description="Basic and acidic residues" evidence="1">
    <location>
        <begin position="89"/>
        <end position="102"/>
    </location>
</feature>
<dbReference type="EMBL" id="VOIH02000010">
    <property type="protein sequence ID" value="KAF3436550.1"/>
    <property type="molecule type" value="Genomic_DNA"/>
</dbReference>
<name>A0A8K0DSP1_9ROSA</name>
<feature type="compositionally biased region" description="Acidic residues" evidence="1">
    <location>
        <begin position="295"/>
        <end position="305"/>
    </location>
</feature>
<accession>A0A8K0DSP1</accession>
<dbReference type="Proteomes" id="UP000796880">
    <property type="component" value="Unassembled WGS sequence"/>
</dbReference>
<protein>
    <recommendedName>
        <fullName evidence="2">INO80 complex subunit B-like conserved region domain-containing protein</fullName>
    </recommendedName>
</protein>
<evidence type="ECO:0000256" key="1">
    <source>
        <dbReference type="SAM" id="MobiDB-lite"/>
    </source>
</evidence>
<dbReference type="InterPro" id="IPR006880">
    <property type="entry name" value="INO80B_C"/>
</dbReference>
<proteinExistence type="predicted"/>
<feature type="region of interest" description="Disordered" evidence="1">
    <location>
        <begin position="317"/>
        <end position="499"/>
    </location>
</feature>
<dbReference type="CDD" id="cd23021">
    <property type="entry name" value="zf-HIT_IN80B"/>
    <property type="match status" value="1"/>
</dbReference>
<feature type="compositionally biased region" description="Polar residues" evidence="1">
    <location>
        <begin position="189"/>
        <end position="213"/>
    </location>
</feature>
<dbReference type="Pfam" id="PF04438">
    <property type="entry name" value="zf-HIT"/>
    <property type="match status" value="1"/>
</dbReference>
<reference evidence="3" key="1">
    <citation type="submission" date="2020-03" db="EMBL/GenBank/DDBJ databases">
        <title>A high-quality chromosome-level genome assembly of a woody plant with both climbing and erect habits, Rhamnella rubrinervis.</title>
        <authorList>
            <person name="Lu Z."/>
            <person name="Yang Y."/>
            <person name="Zhu X."/>
            <person name="Sun Y."/>
        </authorList>
    </citation>
    <scope>NUCLEOTIDE SEQUENCE</scope>
    <source>
        <strain evidence="3">BYM</strain>
        <tissue evidence="3">Leaf</tissue>
    </source>
</reference>
<sequence length="591" mass="65500">MEEFDGTGRLDGISNAVRKKRSHTSRRPRPDSQTYSDNHDQSPLSSTPPSDDVNKASSDENADYDSTSKRKELSLNQCMSRVSSAASVESEKIHRKDRRDGEFNAFYNSDPGRSGLNNKRSSEGVLAPANWKSTSVVKDGFESESRSADLSSRHNGESPSSRQSGALLDGFGNENKVKKVKLKVGGVTRTIQANSASNGIQGGESSAKSSRTSDAARLRQKHNIQPNSDDNNFSSDKRSGLQGIPWKDFSRGGFSLGRDGNLMGKMSGKSTAGKEDKSEPVRKSRRVPKRRVLDEDFGDEDEDDEIRYLEKLKTSKVVGYKEDDEESSKKHRKLSVVSNVENIGSSKLIKDAKKKSKSDRISGDTDYEEEDSISDGELDGKKKKKQRKEAVDLLMDGKREMTLTTRQRALQSSKDASSASGASLVEFPNGLPPAPSRKQKEKLTEVEQQLKKAEAAQRRRMQVEKAARESEAEAIRKILGQDSSRKKREDKIKKRQEEMAQEKAANALVLASNTVRWVTSPSGTVVTFPNDMGLPSIFDSKPCSYPPPRENCAGPSCTNPYKYRDSKWKLPLCSLQCYKAIQEKMLAETSC</sequence>
<feature type="compositionally biased region" description="Low complexity" evidence="1">
    <location>
        <begin position="409"/>
        <end position="423"/>
    </location>
</feature>
<dbReference type="Pfam" id="PF04795">
    <property type="entry name" value="PAPA-1"/>
    <property type="match status" value="1"/>
</dbReference>
<feature type="compositionally biased region" description="Basic and acidic residues" evidence="1">
    <location>
        <begin position="139"/>
        <end position="156"/>
    </location>
</feature>
<dbReference type="GO" id="GO:0006338">
    <property type="term" value="P:chromatin remodeling"/>
    <property type="evidence" value="ECO:0007669"/>
    <property type="project" value="InterPro"/>
</dbReference>
<dbReference type="PANTHER" id="PTHR21561">
    <property type="entry name" value="INO80 COMPLEX SUBUNIT B"/>
    <property type="match status" value="1"/>
</dbReference>
<feature type="compositionally biased region" description="Polar residues" evidence="1">
    <location>
        <begin position="223"/>
        <end position="234"/>
    </location>
</feature>
<feature type="compositionally biased region" description="Basic and acidic residues" evidence="1">
    <location>
        <begin position="441"/>
        <end position="476"/>
    </location>
</feature>
<evidence type="ECO:0000259" key="2">
    <source>
        <dbReference type="SMART" id="SM01406"/>
    </source>
</evidence>
<dbReference type="SMART" id="SM01406">
    <property type="entry name" value="PAPA-1"/>
    <property type="match status" value="1"/>
</dbReference>
<dbReference type="GO" id="GO:0031011">
    <property type="term" value="C:Ino80 complex"/>
    <property type="evidence" value="ECO:0007669"/>
    <property type="project" value="InterPro"/>
</dbReference>
<evidence type="ECO:0000313" key="3">
    <source>
        <dbReference type="EMBL" id="KAF3436550.1"/>
    </source>
</evidence>
<dbReference type="AlphaFoldDB" id="A0A8K0DSP1"/>
<dbReference type="OrthoDB" id="2021186at2759"/>
<keyword evidence="4" id="KW-1185">Reference proteome</keyword>
<dbReference type="PANTHER" id="PTHR21561:SF25">
    <property type="entry name" value="OS03G0811500 PROTEIN"/>
    <property type="match status" value="1"/>
</dbReference>
<feature type="compositionally biased region" description="Basic and acidic residues" evidence="1">
    <location>
        <begin position="272"/>
        <end position="282"/>
    </location>
</feature>
<dbReference type="InterPro" id="IPR007529">
    <property type="entry name" value="Znf_HIT"/>
</dbReference>
<feature type="compositionally biased region" description="Acidic residues" evidence="1">
    <location>
        <begin position="365"/>
        <end position="377"/>
    </location>
</feature>
<feature type="compositionally biased region" description="Polar residues" evidence="1">
    <location>
        <begin position="31"/>
        <end position="49"/>
    </location>
</feature>
<evidence type="ECO:0000313" key="4">
    <source>
        <dbReference type="Proteomes" id="UP000796880"/>
    </source>
</evidence>
<organism evidence="3 4">
    <name type="scientific">Rhamnella rubrinervis</name>
    <dbReference type="NCBI Taxonomy" id="2594499"/>
    <lineage>
        <taxon>Eukaryota</taxon>
        <taxon>Viridiplantae</taxon>
        <taxon>Streptophyta</taxon>
        <taxon>Embryophyta</taxon>
        <taxon>Tracheophyta</taxon>
        <taxon>Spermatophyta</taxon>
        <taxon>Magnoliopsida</taxon>
        <taxon>eudicotyledons</taxon>
        <taxon>Gunneridae</taxon>
        <taxon>Pentapetalae</taxon>
        <taxon>rosids</taxon>
        <taxon>fabids</taxon>
        <taxon>Rosales</taxon>
        <taxon>Rhamnaceae</taxon>
        <taxon>rhamnoid group</taxon>
        <taxon>Rhamneae</taxon>
        <taxon>Rhamnella</taxon>
    </lineage>
</organism>
<gene>
    <name evidence="3" type="ORF">FNV43_RR23642</name>
</gene>